<name>A0A9D2KLC4_9BACT</name>
<dbReference type="PROSITE" id="PS50206">
    <property type="entry name" value="RHODANESE_3"/>
    <property type="match status" value="1"/>
</dbReference>
<comment type="caution">
    <text evidence="3">The sequence shown here is derived from an EMBL/GenBank/DDBJ whole genome shotgun (WGS) entry which is preliminary data.</text>
</comment>
<dbReference type="SUPFAM" id="SSF52821">
    <property type="entry name" value="Rhodanese/Cell cycle control phosphatase"/>
    <property type="match status" value="1"/>
</dbReference>
<reference evidence="3" key="2">
    <citation type="submission" date="2021-04" db="EMBL/GenBank/DDBJ databases">
        <authorList>
            <person name="Gilroy R."/>
        </authorList>
    </citation>
    <scope>NUCLEOTIDE SEQUENCE</scope>
    <source>
        <strain evidence="3">CHK186-16707</strain>
    </source>
</reference>
<feature type="domain" description="Rhodanese" evidence="2">
    <location>
        <begin position="14"/>
        <end position="150"/>
    </location>
</feature>
<dbReference type="GO" id="GO:0002098">
    <property type="term" value="P:tRNA wobble uridine modification"/>
    <property type="evidence" value="ECO:0007669"/>
    <property type="project" value="InterPro"/>
</dbReference>
<organism evidence="3 4">
    <name type="scientific">Candidatus Mailhella merdigallinarum</name>
    <dbReference type="NCBI Taxonomy" id="2838658"/>
    <lineage>
        <taxon>Bacteria</taxon>
        <taxon>Pseudomonadati</taxon>
        <taxon>Thermodesulfobacteriota</taxon>
        <taxon>Desulfovibrionia</taxon>
        <taxon>Desulfovibrionales</taxon>
        <taxon>Desulfovibrionaceae</taxon>
        <taxon>Mailhella</taxon>
    </lineage>
</organism>
<evidence type="ECO:0000313" key="4">
    <source>
        <dbReference type="Proteomes" id="UP000824225"/>
    </source>
</evidence>
<dbReference type="PANTHER" id="PTHR30401:SF0">
    <property type="entry name" value="TRNA 2-SELENOURIDINE SYNTHASE"/>
    <property type="match status" value="1"/>
</dbReference>
<protein>
    <submittedName>
        <fullName evidence="3">tRNA 2-selenouridine(34) synthase MnmH</fullName>
        <ecNumber evidence="3">2.5.1.-</ecNumber>
    </submittedName>
</protein>
<dbReference type="GO" id="GO:0043828">
    <property type="term" value="F:tRNA 2-selenouridine synthase activity"/>
    <property type="evidence" value="ECO:0007669"/>
    <property type="project" value="InterPro"/>
</dbReference>
<dbReference type="InterPro" id="IPR017582">
    <property type="entry name" value="SelU"/>
</dbReference>
<reference evidence="3" key="1">
    <citation type="journal article" date="2021" name="PeerJ">
        <title>Extensive microbial diversity within the chicken gut microbiome revealed by metagenomics and culture.</title>
        <authorList>
            <person name="Gilroy R."/>
            <person name="Ravi A."/>
            <person name="Getino M."/>
            <person name="Pursley I."/>
            <person name="Horton D.L."/>
            <person name="Alikhan N.F."/>
            <person name="Baker D."/>
            <person name="Gharbi K."/>
            <person name="Hall N."/>
            <person name="Watson M."/>
            <person name="Adriaenssens E.M."/>
            <person name="Foster-Nyarko E."/>
            <person name="Jarju S."/>
            <person name="Secka A."/>
            <person name="Antonio M."/>
            <person name="Oren A."/>
            <person name="Chaudhuri R.R."/>
            <person name="La Ragione R."/>
            <person name="Hildebrand F."/>
            <person name="Pallen M.J."/>
        </authorList>
    </citation>
    <scope>NUCLEOTIDE SEQUENCE</scope>
    <source>
        <strain evidence="3">CHK186-16707</strain>
    </source>
</reference>
<dbReference type="InterPro" id="IPR027417">
    <property type="entry name" value="P-loop_NTPase"/>
</dbReference>
<dbReference type="NCBIfam" id="TIGR03167">
    <property type="entry name" value="tRNA_sel_U_synt"/>
    <property type="match status" value="1"/>
</dbReference>
<proteinExistence type="predicted"/>
<dbReference type="Pfam" id="PF26341">
    <property type="entry name" value="AAA_SelU"/>
    <property type="match status" value="1"/>
</dbReference>
<dbReference type="AlphaFoldDB" id="A0A9D2KLC4"/>
<dbReference type="EC" id="2.5.1.-" evidence="3"/>
<dbReference type="InterPro" id="IPR036873">
    <property type="entry name" value="Rhodanese-like_dom_sf"/>
</dbReference>
<dbReference type="SUPFAM" id="SSF52540">
    <property type="entry name" value="P-loop containing nucleoside triphosphate hydrolases"/>
    <property type="match status" value="1"/>
</dbReference>
<dbReference type="EMBL" id="DXAN01000002">
    <property type="protein sequence ID" value="HJA07667.1"/>
    <property type="molecule type" value="Genomic_DNA"/>
</dbReference>
<dbReference type="InterPro" id="IPR001763">
    <property type="entry name" value="Rhodanese-like_dom"/>
</dbReference>
<gene>
    <name evidence="3" type="primary">mnmH</name>
    <name evidence="3" type="ORF">H9962_00530</name>
</gene>
<evidence type="ECO:0000259" key="2">
    <source>
        <dbReference type="PROSITE" id="PS50206"/>
    </source>
</evidence>
<dbReference type="SMART" id="SM00450">
    <property type="entry name" value="RHOD"/>
    <property type="match status" value="1"/>
</dbReference>
<dbReference type="PANTHER" id="PTHR30401">
    <property type="entry name" value="TRNA 2-SELENOURIDINE SYNTHASE"/>
    <property type="match status" value="1"/>
</dbReference>
<evidence type="ECO:0000256" key="1">
    <source>
        <dbReference type="ARBA" id="ARBA00023266"/>
    </source>
</evidence>
<sequence>MPEILNPETFLARRDAGWPVLDARSPSEYARGHIAGALNLPVLNDEERAAVGTAHARSGTEGAVHLALRLAGPQLASKLARARVLIREGAGVPSSDAGRRKSSGKDVLIHCWRGGMRSRALAWLLETGGYTVHVLEGGYKAYRAWARACLARPVPVLVLGGMTGSGKTAMLTELARLGAQVIDLEGLAGHRGSAFGGVGLGGQPGNECVENALAERWRTLSPDRPVWLEDEDRRIGSVSLCGEFFEHIRTGPLVLVDVPFAARVERLVRMYTGPDRRDALVACVERLRRRLGDEAARRCVADIRADRYQEAVTVLLSYYDTLYARQIDKHARPLVRRITLNADDPASAARLLLETEQIRQEAAGGVSTGTSEQPPAA</sequence>
<evidence type="ECO:0000313" key="3">
    <source>
        <dbReference type="EMBL" id="HJA07667.1"/>
    </source>
</evidence>
<dbReference type="Proteomes" id="UP000824225">
    <property type="component" value="Unassembled WGS sequence"/>
</dbReference>
<dbReference type="NCBIfam" id="NF008750">
    <property type="entry name" value="PRK11784.1-2"/>
    <property type="match status" value="1"/>
</dbReference>
<dbReference type="Pfam" id="PF00581">
    <property type="entry name" value="Rhodanese"/>
    <property type="match status" value="1"/>
</dbReference>
<keyword evidence="1" id="KW-0711">Selenium</keyword>
<accession>A0A9D2KLC4</accession>
<dbReference type="InterPro" id="IPR058840">
    <property type="entry name" value="AAA_SelU"/>
</dbReference>
<keyword evidence="3" id="KW-0808">Transferase</keyword>
<dbReference type="Gene3D" id="3.40.250.10">
    <property type="entry name" value="Rhodanese-like domain"/>
    <property type="match status" value="1"/>
</dbReference>